<keyword evidence="8" id="KW-0808">Transferase</keyword>
<dbReference type="RefSeq" id="WP_110792487.1">
    <property type="nucleotide sequence ID" value="NZ_QJRY01000005.1"/>
</dbReference>
<evidence type="ECO:0000256" key="1">
    <source>
        <dbReference type="ARBA" id="ARBA00004418"/>
    </source>
</evidence>
<comment type="pathway">
    <text evidence="3">Glycan biosynthesis; alginate biosynthesis.</text>
</comment>
<proteinExistence type="inferred from homology"/>
<evidence type="ECO:0000256" key="8">
    <source>
        <dbReference type="ARBA" id="ARBA00022679"/>
    </source>
</evidence>
<evidence type="ECO:0000256" key="6">
    <source>
        <dbReference type="ARBA" id="ARBA00022475"/>
    </source>
</evidence>
<dbReference type="SUPFAM" id="SSF52266">
    <property type="entry name" value="SGNH hydrolase"/>
    <property type="match status" value="1"/>
</dbReference>
<evidence type="ECO:0000256" key="4">
    <source>
        <dbReference type="ARBA" id="ARBA00006038"/>
    </source>
</evidence>
<reference evidence="15 16" key="1">
    <citation type="submission" date="2018-06" db="EMBL/GenBank/DDBJ databases">
        <title>Rhizobium wuzhouense sp. nov., isolated from roots of Oryza officinalis.</title>
        <authorList>
            <person name="Yuan T."/>
        </authorList>
    </citation>
    <scope>NUCLEOTIDE SEQUENCE [LARGE SCALE GENOMIC DNA]</scope>
    <source>
        <strain evidence="15 16">W44</strain>
    </source>
</reference>
<organism evidence="15 16">
    <name type="scientific">Rhizobium wuzhouense</name>
    <dbReference type="NCBI Taxonomy" id="1986026"/>
    <lineage>
        <taxon>Bacteria</taxon>
        <taxon>Pseudomonadati</taxon>
        <taxon>Pseudomonadota</taxon>
        <taxon>Alphaproteobacteria</taxon>
        <taxon>Hyphomicrobiales</taxon>
        <taxon>Rhizobiaceae</taxon>
        <taxon>Rhizobium/Agrobacterium group</taxon>
        <taxon>Rhizobium</taxon>
    </lineage>
</organism>
<feature type="domain" description="AlgX/AlgJ SGNH hydrolase-like" evidence="14">
    <location>
        <begin position="91"/>
        <end position="351"/>
    </location>
</feature>
<evidence type="ECO:0000259" key="14">
    <source>
        <dbReference type="Pfam" id="PF16822"/>
    </source>
</evidence>
<keyword evidence="10" id="KW-0574">Periplasm</keyword>
<evidence type="ECO:0000256" key="13">
    <source>
        <dbReference type="ARBA" id="ARBA00031031"/>
    </source>
</evidence>
<evidence type="ECO:0000256" key="11">
    <source>
        <dbReference type="ARBA" id="ARBA00022841"/>
    </source>
</evidence>
<keyword evidence="7" id="KW-0997">Cell inner membrane</keyword>
<comment type="subcellular location">
    <subcellularLocation>
        <location evidence="2">Cell inner membrane</location>
        <topology evidence="2">Peripheral membrane protein</topology>
        <orientation evidence="2">Periplasmic side</orientation>
    </subcellularLocation>
    <subcellularLocation>
        <location evidence="1">Periplasm</location>
    </subcellularLocation>
</comment>
<comment type="similarity">
    <text evidence="4">Belongs to the AlgJ family.</text>
</comment>
<dbReference type="EMBL" id="QJRY01000005">
    <property type="protein sequence ID" value="PYB72486.1"/>
    <property type="molecule type" value="Genomic_DNA"/>
</dbReference>
<protein>
    <recommendedName>
        <fullName evidence="5">Probable alginate O-acetylase AlgJ</fullName>
    </recommendedName>
    <alternativeName>
        <fullName evidence="13">Alginate biosynthesis protein AlgJ</fullName>
    </alternativeName>
</protein>
<evidence type="ECO:0000256" key="10">
    <source>
        <dbReference type="ARBA" id="ARBA00022764"/>
    </source>
</evidence>
<dbReference type="Gene3D" id="3.40.50.1110">
    <property type="entry name" value="SGNH hydrolase"/>
    <property type="match status" value="1"/>
</dbReference>
<comment type="caution">
    <text evidence="15">The sequence shown here is derived from an EMBL/GenBank/DDBJ whole genome shotgun (WGS) entry which is preliminary data.</text>
</comment>
<evidence type="ECO:0000313" key="16">
    <source>
        <dbReference type="Proteomes" id="UP000247536"/>
    </source>
</evidence>
<gene>
    <name evidence="15" type="ORF">DMY87_15275</name>
</gene>
<keyword evidence="12" id="KW-0472">Membrane</keyword>
<evidence type="ECO:0000313" key="15">
    <source>
        <dbReference type="EMBL" id="PYB72486.1"/>
    </source>
</evidence>
<evidence type="ECO:0000256" key="5">
    <source>
        <dbReference type="ARBA" id="ARBA00016086"/>
    </source>
</evidence>
<sequence>MANLRQHTATLLLPTVFFGYAIYANSTMLFTPPADAKGGKINDLSLSYVIDGEATRDLDALYKSELPHRDPAVGVIGNARYALLGSGRKGVIIGDEGWFFTGEEFKRVKPTDIENAVARIDEVRARLAEAGIKLVMVPLPAKSDIYAEHLPEVMRSDAMSVAYSDFSTALKAKGMTVVDTRAAMLAAKPFGELFLKSDTHWTPTGAKVTAEAVQSTLQQSGISLPSETVTASWQTPVDIWGDLTTYITSPDYAPRAGLKQENIPIYRTAVNVEAEGTDLFGTETKVPVMLVGTSYSANENWSFVDFLRQSLVTDVVNVAKEGLGPGVPMMDLLEGSALEDTQPSVVVWEFPIRYLGTPTLWERKSQAGTGGHHGGVGDSNV</sequence>
<name>A0ABX5NPW4_9HYPH</name>
<evidence type="ECO:0000256" key="7">
    <source>
        <dbReference type="ARBA" id="ARBA00022519"/>
    </source>
</evidence>
<dbReference type="Pfam" id="PF16822">
    <property type="entry name" value="ALGX"/>
    <property type="match status" value="1"/>
</dbReference>
<evidence type="ECO:0000256" key="12">
    <source>
        <dbReference type="ARBA" id="ARBA00023136"/>
    </source>
</evidence>
<evidence type="ECO:0000256" key="3">
    <source>
        <dbReference type="ARBA" id="ARBA00005182"/>
    </source>
</evidence>
<keyword evidence="6" id="KW-1003">Cell membrane</keyword>
<evidence type="ECO:0000256" key="9">
    <source>
        <dbReference type="ARBA" id="ARBA00022729"/>
    </source>
</evidence>
<dbReference type="InterPro" id="IPR034657">
    <property type="entry name" value="AlgJ"/>
</dbReference>
<dbReference type="InterPro" id="IPR031811">
    <property type="entry name" value="ALGX/ALGJ_SGNH-like"/>
</dbReference>
<keyword evidence="11" id="KW-0016">Alginate biosynthesis</keyword>
<keyword evidence="16" id="KW-1185">Reference proteome</keyword>
<dbReference type="CDD" id="cd14442">
    <property type="entry name" value="AlgJ_like"/>
    <property type="match status" value="1"/>
</dbReference>
<dbReference type="Proteomes" id="UP000247536">
    <property type="component" value="Unassembled WGS sequence"/>
</dbReference>
<dbReference type="InterPro" id="IPR036514">
    <property type="entry name" value="SGNH_hydro_sf"/>
</dbReference>
<evidence type="ECO:0000256" key="2">
    <source>
        <dbReference type="ARBA" id="ARBA00004587"/>
    </source>
</evidence>
<keyword evidence="9" id="KW-0732">Signal</keyword>
<accession>A0ABX5NPW4</accession>